<gene>
    <name evidence="1" type="ORF">ENT99_00865</name>
    <name evidence="2" type="ORF">ENU64_03975</name>
</gene>
<sequence length="111" mass="13042">MNIHRFKKVIKEISREYVPGLYDMIDIVCQISYGRDCISLVVEEPDKFLDVLRNLYHNDDDIRFAAKTIVKPITKIASNCDTCEDELTELLLTYPQKFKERLSKLLNKYVP</sequence>
<dbReference type="EMBL" id="DTDH01000120">
    <property type="protein sequence ID" value="HGT98567.1"/>
    <property type="molecule type" value="Genomic_DNA"/>
</dbReference>
<dbReference type="EMBL" id="DTAU01000017">
    <property type="protein sequence ID" value="HFQ78239.1"/>
    <property type="molecule type" value="Genomic_DNA"/>
</dbReference>
<reference evidence="2" key="1">
    <citation type="journal article" date="2020" name="mSystems">
        <title>Genome- and Community-Level Interaction Insights into Carbon Utilization and Element Cycling Functions of Hydrothermarchaeota in Hydrothermal Sediment.</title>
        <authorList>
            <person name="Zhou Z."/>
            <person name="Liu Y."/>
            <person name="Xu W."/>
            <person name="Pan J."/>
            <person name="Luo Z.H."/>
            <person name="Li M."/>
        </authorList>
    </citation>
    <scope>NUCLEOTIDE SEQUENCE [LARGE SCALE GENOMIC DNA]</scope>
    <source>
        <strain evidence="1">SpSt-629</strain>
        <strain evidence="2">SpSt-688</strain>
    </source>
</reference>
<protein>
    <recommendedName>
        <fullName evidence="3">DUF3227 domain-containing protein</fullName>
    </recommendedName>
</protein>
<accession>A0A7J3MYD9</accession>
<dbReference type="AlphaFoldDB" id="A0A7J3MYD9"/>
<evidence type="ECO:0008006" key="3">
    <source>
        <dbReference type="Google" id="ProtNLM"/>
    </source>
</evidence>
<organism evidence="2">
    <name type="scientific">Ignisphaera aggregans</name>
    <dbReference type="NCBI Taxonomy" id="334771"/>
    <lineage>
        <taxon>Archaea</taxon>
        <taxon>Thermoproteota</taxon>
        <taxon>Thermoprotei</taxon>
        <taxon>Desulfurococcales</taxon>
        <taxon>Desulfurococcaceae</taxon>
        <taxon>Ignisphaera</taxon>
    </lineage>
</organism>
<comment type="caution">
    <text evidence="2">The sequence shown here is derived from an EMBL/GenBank/DDBJ whole genome shotgun (WGS) entry which is preliminary data.</text>
</comment>
<proteinExistence type="predicted"/>
<name>A0A7J3MYD9_9CREN</name>
<evidence type="ECO:0000313" key="2">
    <source>
        <dbReference type="EMBL" id="HGT98567.1"/>
    </source>
</evidence>
<evidence type="ECO:0000313" key="1">
    <source>
        <dbReference type="EMBL" id="HFQ78239.1"/>
    </source>
</evidence>